<reference evidence="1" key="1">
    <citation type="submission" date="2014-11" db="EMBL/GenBank/DDBJ databases">
        <authorList>
            <person name="Amaro Gonzalez C."/>
        </authorList>
    </citation>
    <scope>NUCLEOTIDE SEQUENCE</scope>
</reference>
<dbReference type="EMBL" id="GBXM01059043">
    <property type="protein sequence ID" value="JAH49534.1"/>
    <property type="molecule type" value="Transcribed_RNA"/>
</dbReference>
<name>A0A0E9T435_ANGAN</name>
<dbReference type="AlphaFoldDB" id="A0A0E9T435"/>
<evidence type="ECO:0000313" key="1">
    <source>
        <dbReference type="EMBL" id="JAH48344.1"/>
    </source>
</evidence>
<dbReference type="EMBL" id="GBXM01060233">
    <property type="protein sequence ID" value="JAH48344.1"/>
    <property type="molecule type" value="Transcribed_RNA"/>
</dbReference>
<proteinExistence type="predicted"/>
<accession>A0A0E9T435</accession>
<protein>
    <submittedName>
        <fullName evidence="1">Uncharacterized protein</fullName>
    </submittedName>
</protein>
<organism evidence="1">
    <name type="scientific">Anguilla anguilla</name>
    <name type="common">European freshwater eel</name>
    <name type="synonym">Muraena anguilla</name>
    <dbReference type="NCBI Taxonomy" id="7936"/>
    <lineage>
        <taxon>Eukaryota</taxon>
        <taxon>Metazoa</taxon>
        <taxon>Chordata</taxon>
        <taxon>Craniata</taxon>
        <taxon>Vertebrata</taxon>
        <taxon>Euteleostomi</taxon>
        <taxon>Actinopterygii</taxon>
        <taxon>Neopterygii</taxon>
        <taxon>Teleostei</taxon>
        <taxon>Anguilliformes</taxon>
        <taxon>Anguillidae</taxon>
        <taxon>Anguilla</taxon>
    </lineage>
</organism>
<sequence>MLNLLMSMFVNNMPDDCFYIQVKLEFF</sequence>
<reference evidence="1" key="2">
    <citation type="journal article" date="2015" name="Fish Shellfish Immunol.">
        <title>Early steps in the European eel (Anguilla anguilla)-Vibrio vulnificus interaction in the gills: Role of the RtxA13 toxin.</title>
        <authorList>
            <person name="Callol A."/>
            <person name="Pajuelo D."/>
            <person name="Ebbesson L."/>
            <person name="Teles M."/>
            <person name="MacKenzie S."/>
            <person name="Amaro C."/>
        </authorList>
    </citation>
    <scope>NUCLEOTIDE SEQUENCE</scope>
</reference>